<accession>A0AA41K506</accession>
<evidence type="ECO:0000313" key="3">
    <source>
        <dbReference type="Proteomes" id="UP000708338"/>
    </source>
</evidence>
<gene>
    <name evidence="2" type="ORF">GPL26_03740</name>
</gene>
<organism evidence="2 3">
    <name type="scientific">Enterocloster citroniae</name>
    <dbReference type="NCBI Taxonomy" id="358743"/>
    <lineage>
        <taxon>Bacteria</taxon>
        <taxon>Bacillati</taxon>
        <taxon>Bacillota</taxon>
        <taxon>Clostridia</taxon>
        <taxon>Lachnospirales</taxon>
        <taxon>Lachnospiraceae</taxon>
        <taxon>Enterocloster</taxon>
    </lineage>
</organism>
<comment type="caution">
    <text evidence="2">The sequence shown here is derived from an EMBL/GenBank/DDBJ whole genome shotgun (WGS) entry which is preliminary data.</text>
</comment>
<dbReference type="InterPro" id="IPR032710">
    <property type="entry name" value="NTF2-like_dom_sf"/>
</dbReference>
<name>A0AA41K506_9FIRM</name>
<evidence type="ECO:0000259" key="1">
    <source>
        <dbReference type="Pfam" id="PF13577"/>
    </source>
</evidence>
<sequence length="365" mass="42127">MYDKNTNETHVPKRFNEKEEDIMSEVKKAVEKKSDYTEIKEAFSKFIKAWETNNVDGMDDVVAVDTYANFSMFGESCSRDLLKNNLKVRTRKTTYSRFLINNYVCLIEGNRAQQSAGMAALMSDSSGAEYAHYCFNGLFANSWIKTEKGWQMQSIRFDLLTDDANILTRDESGSFITVKGTGDLSFVENWAPIIDKNGFYFGTRLNAICAEYDAPWNVIRNRDNVGTDEEQIEELFFKYCFAIDTDSFGFFQDVWTDDVVAYLPPLGIHDKRGITNVLKINKSGSRRCLHMGRVKSIDVHGDTADIVMYHMDNTMINPPYTISKETEKLDIVGSRWRIQARRENGAWRFNKFFYEYGPFIEGEFK</sequence>
<dbReference type="SUPFAM" id="SSF54427">
    <property type="entry name" value="NTF2-like"/>
    <property type="match status" value="2"/>
</dbReference>
<dbReference type="Gene3D" id="3.10.450.50">
    <property type="match status" value="2"/>
</dbReference>
<dbReference type="Pfam" id="PF13577">
    <property type="entry name" value="SnoaL_4"/>
    <property type="match status" value="1"/>
</dbReference>
<feature type="domain" description="SnoaL-like" evidence="1">
    <location>
        <begin position="227"/>
        <end position="351"/>
    </location>
</feature>
<dbReference type="Proteomes" id="UP000708338">
    <property type="component" value="Unassembled WGS sequence"/>
</dbReference>
<reference evidence="2" key="1">
    <citation type="journal article" date="2021" name="Gut Microbes">
        <title>A synthetic consortium of 100 gut commensals modulates the composition and function in a colon model of the microbiome of elderly subjects.</title>
        <authorList>
            <person name="Perez M."/>
            <person name="Ntemiri A."/>
            <person name="Tan H."/>
            <person name="Harris H.M.B."/>
            <person name="Roager H.M."/>
            <person name="Ribiere C."/>
            <person name="O'Toole P.W."/>
        </authorList>
    </citation>
    <scope>NUCLEOTIDE SEQUENCE</scope>
    <source>
        <strain evidence="2">MCC335</strain>
    </source>
</reference>
<protein>
    <recommendedName>
        <fullName evidence="1">SnoaL-like domain-containing protein</fullName>
    </recommendedName>
</protein>
<proteinExistence type="predicted"/>
<dbReference type="InterPro" id="IPR037401">
    <property type="entry name" value="SnoaL-like"/>
</dbReference>
<dbReference type="AlphaFoldDB" id="A0AA41K506"/>
<evidence type="ECO:0000313" key="2">
    <source>
        <dbReference type="EMBL" id="MBT9808752.1"/>
    </source>
</evidence>
<dbReference type="EMBL" id="WQPS01000004">
    <property type="protein sequence ID" value="MBT9808752.1"/>
    <property type="molecule type" value="Genomic_DNA"/>
</dbReference>